<proteinExistence type="predicted"/>
<gene>
    <name evidence="1" type="ORF">ECPE_LOCUS18068</name>
</gene>
<sequence>MGSRIYEEPSVRVMVTYEKLGSRIYEEPSVRMMVTYEKQLRIYEEPSVRMMVTYEKQTANLRGGSGILQLRVPGPWLRWNQQ</sequence>
<dbReference type="AlphaFoldDB" id="A0A3P8IHP7"/>
<evidence type="ECO:0000313" key="1">
    <source>
        <dbReference type="EMBL" id="VDP95508.1"/>
    </source>
</evidence>
<accession>A0A3P8IHP7</accession>
<keyword evidence="2" id="KW-1185">Reference proteome</keyword>
<evidence type="ECO:0000313" key="2">
    <source>
        <dbReference type="Proteomes" id="UP000272942"/>
    </source>
</evidence>
<name>A0A3P8IHP7_9TREM</name>
<protein>
    <submittedName>
        <fullName evidence="1">Uncharacterized protein</fullName>
    </submittedName>
</protein>
<reference evidence="1 2" key="1">
    <citation type="submission" date="2018-11" db="EMBL/GenBank/DDBJ databases">
        <authorList>
            <consortium name="Pathogen Informatics"/>
        </authorList>
    </citation>
    <scope>NUCLEOTIDE SEQUENCE [LARGE SCALE GENOMIC DNA]</scope>
    <source>
        <strain evidence="1 2">Egypt</strain>
    </source>
</reference>
<dbReference type="Proteomes" id="UP000272942">
    <property type="component" value="Unassembled WGS sequence"/>
</dbReference>
<organism evidence="1 2">
    <name type="scientific">Echinostoma caproni</name>
    <dbReference type="NCBI Taxonomy" id="27848"/>
    <lineage>
        <taxon>Eukaryota</taxon>
        <taxon>Metazoa</taxon>
        <taxon>Spiralia</taxon>
        <taxon>Lophotrochozoa</taxon>
        <taxon>Platyhelminthes</taxon>
        <taxon>Trematoda</taxon>
        <taxon>Digenea</taxon>
        <taxon>Plagiorchiida</taxon>
        <taxon>Echinostomata</taxon>
        <taxon>Echinostomatoidea</taxon>
        <taxon>Echinostomatidae</taxon>
        <taxon>Echinostoma</taxon>
    </lineage>
</organism>
<dbReference type="EMBL" id="UZAN01074266">
    <property type="protein sequence ID" value="VDP95508.1"/>
    <property type="molecule type" value="Genomic_DNA"/>
</dbReference>